<keyword evidence="1" id="KW-0433">Leucine-rich repeat</keyword>
<dbReference type="Gene3D" id="3.80.10.10">
    <property type="entry name" value="Ribonuclease Inhibitor"/>
    <property type="match status" value="2"/>
</dbReference>
<dbReference type="GO" id="GO:0010838">
    <property type="term" value="P:positive regulation of keratinocyte proliferation"/>
    <property type="evidence" value="ECO:0007669"/>
    <property type="project" value="Ensembl"/>
</dbReference>
<dbReference type="GO" id="GO:0061756">
    <property type="term" value="P:leukocyte adhesion to vascular endothelial cell"/>
    <property type="evidence" value="ECO:0007669"/>
    <property type="project" value="Ensembl"/>
</dbReference>
<reference evidence="6" key="1">
    <citation type="submission" date="2019-05" db="EMBL/GenBank/DDBJ databases">
        <authorList>
            <person name="Zhang S."/>
            <person name="Liu J."/>
        </authorList>
    </citation>
    <scope>NUCLEOTIDE SEQUENCE [LARGE SCALE GENOMIC DNA]</scope>
</reference>
<proteinExistence type="predicted"/>
<evidence type="ECO:0000259" key="5">
    <source>
        <dbReference type="SMART" id="SM00082"/>
    </source>
</evidence>
<feature type="chain" id="PRO_5034372038" evidence="4">
    <location>
        <begin position="35"/>
        <end position="321"/>
    </location>
</feature>
<evidence type="ECO:0000256" key="1">
    <source>
        <dbReference type="ARBA" id="ARBA00022614"/>
    </source>
</evidence>
<gene>
    <name evidence="6" type="primary">LRG1</name>
</gene>
<dbReference type="GO" id="GO:0009617">
    <property type="term" value="P:response to bacterium"/>
    <property type="evidence" value="ECO:0007669"/>
    <property type="project" value="Ensembl"/>
</dbReference>
<reference evidence="6" key="2">
    <citation type="submission" date="2025-08" db="UniProtKB">
        <authorList>
            <consortium name="Ensembl"/>
        </authorList>
    </citation>
    <scope>IDENTIFICATION</scope>
</reference>
<dbReference type="InterPro" id="IPR003591">
    <property type="entry name" value="Leu-rich_rpt_typical-subtyp"/>
</dbReference>
<keyword evidence="7" id="KW-1185">Reference proteome</keyword>
<dbReference type="GO" id="GO:0034713">
    <property type="term" value="F:type I transforming growth factor beta receptor binding"/>
    <property type="evidence" value="ECO:0007669"/>
    <property type="project" value="Ensembl"/>
</dbReference>
<dbReference type="GO" id="GO:0005114">
    <property type="term" value="F:type II transforming growth factor beta receptor binding"/>
    <property type="evidence" value="ECO:0007669"/>
    <property type="project" value="Ensembl"/>
</dbReference>
<evidence type="ECO:0000256" key="3">
    <source>
        <dbReference type="ARBA" id="ARBA00022737"/>
    </source>
</evidence>
<dbReference type="GO" id="GO:0045766">
    <property type="term" value="P:positive regulation of angiogenesis"/>
    <property type="evidence" value="ECO:0007669"/>
    <property type="project" value="Ensembl"/>
</dbReference>
<dbReference type="InterPro" id="IPR000483">
    <property type="entry name" value="Cys-rich_flank_reg_C"/>
</dbReference>
<dbReference type="Pfam" id="PF13855">
    <property type="entry name" value="LRR_8"/>
    <property type="match status" value="2"/>
</dbReference>
<dbReference type="AlphaFoldDB" id="A0A8B9XLN1"/>
<dbReference type="GO" id="GO:0001938">
    <property type="term" value="P:positive regulation of endothelial cell proliferation"/>
    <property type="evidence" value="ECO:0007669"/>
    <property type="project" value="Ensembl"/>
</dbReference>
<dbReference type="SMART" id="SM00369">
    <property type="entry name" value="LRR_TYP"/>
    <property type="match status" value="6"/>
</dbReference>
<dbReference type="GO" id="GO:0005886">
    <property type="term" value="C:plasma membrane"/>
    <property type="evidence" value="ECO:0007669"/>
    <property type="project" value="TreeGrafter"/>
</dbReference>
<dbReference type="PRINTS" id="PR00019">
    <property type="entry name" value="LEURICHRPT"/>
</dbReference>
<evidence type="ECO:0000256" key="2">
    <source>
        <dbReference type="ARBA" id="ARBA00022729"/>
    </source>
</evidence>
<dbReference type="GO" id="GO:0035313">
    <property type="term" value="P:wound healing, spreading of epidermal cells"/>
    <property type="evidence" value="ECO:0007669"/>
    <property type="project" value="Ensembl"/>
</dbReference>
<dbReference type="InterPro" id="IPR032675">
    <property type="entry name" value="LRR_dom_sf"/>
</dbReference>
<keyword evidence="2 4" id="KW-0732">Signal</keyword>
<dbReference type="InterPro" id="IPR050541">
    <property type="entry name" value="LRR_TM_domain-containing"/>
</dbReference>
<dbReference type="Proteomes" id="UP000694520">
    <property type="component" value="Chromosome 8"/>
</dbReference>
<dbReference type="PANTHER" id="PTHR24369">
    <property type="entry name" value="ANTIGEN BSP, PUTATIVE-RELATED"/>
    <property type="match status" value="1"/>
</dbReference>
<dbReference type="GO" id="GO:0005615">
    <property type="term" value="C:extracellular space"/>
    <property type="evidence" value="ECO:0007669"/>
    <property type="project" value="Ensembl"/>
</dbReference>
<dbReference type="PROSITE" id="PS51450">
    <property type="entry name" value="LRR"/>
    <property type="match status" value="2"/>
</dbReference>
<dbReference type="GO" id="GO:0030511">
    <property type="term" value="P:positive regulation of transforming growth factor beta receptor signaling pathway"/>
    <property type="evidence" value="ECO:0007669"/>
    <property type="project" value="Ensembl"/>
</dbReference>
<protein>
    <submittedName>
        <fullName evidence="6">Leucine rich alpha-2-glycoprotein 1</fullName>
    </submittedName>
</protein>
<sequence>LIKLFFVIACSLVGWDSHLSRIFLLLLFVVSAQGLTPNPEACLVFSSVNGSSISCQPPAQIPHSLPADTIFLAVEFFNLTQLPADFLQGVPNLQELHLSSNRLEDFSPKFLLPVPQLKVLDLTRNSLTGLFPGFFRVSAALCTLVLKGNQLKFLEASWLHGLKALRHLDLSENQLHSLPPGLLENFTDLLTLDLSNRLQVLGEGLLAPQPKLRYLFLNDNRLASVAAGAFRGLQKLDMLDLSNNLLTTVPTGLWTSLGKAARNLKDGFDISNNPWICDQNLADLYRWLVANENKMFFRNHTRCAGPEALKGQTLLAAAESH</sequence>
<keyword evidence="3" id="KW-0677">Repeat</keyword>
<dbReference type="Pfam" id="PF00560">
    <property type="entry name" value="LRR_1"/>
    <property type="match status" value="1"/>
</dbReference>
<accession>A0A8B9XLN1</accession>
<organism evidence="6 7">
    <name type="scientific">Bos mutus grunniens</name>
    <name type="common">Wild yak</name>
    <name type="synonym">Bos grunniens</name>
    <dbReference type="NCBI Taxonomy" id="30521"/>
    <lineage>
        <taxon>Eukaryota</taxon>
        <taxon>Metazoa</taxon>
        <taxon>Chordata</taxon>
        <taxon>Craniata</taxon>
        <taxon>Vertebrata</taxon>
        <taxon>Euteleostomi</taxon>
        <taxon>Mammalia</taxon>
        <taxon>Eutheria</taxon>
        <taxon>Laurasiatheria</taxon>
        <taxon>Artiodactyla</taxon>
        <taxon>Ruminantia</taxon>
        <taxon>Pecora</taxon>
        <taxon>Bovidae</taxon>
        <taxon>Bovinae</taxon>
        <taxon>Bos</taxon>
    </lineage>
</organism>
<dbReference type="GeneTree" id="ENSGT00940000162412"/>
<dbReference type="PANTHER" id="PTHR24369:SF210">
    <property type="entry name" value="CHAOPTIN-RELATED"/>
    <property type="match status" value="1"/>
</dbReference>
<dbReference type="Ensembl" id="ENSBGRT00000026491.1">
    <property type="protein sequence ID" value="ENSBGRP00000022958.1"/>
    <property type="gene ID" value="ENSBGRG00000014436.1"/>
</dbReference>
<feature type="signal peptide" evidence="4">
    <location>
        <begin position="1"/>
        <end position="34"/>
    </location>
</feature>
<dbReference type="GO" id="GO:0051546">
    <property type="term" value="P:keratinocyte migration"/>
    <property type="evidence" value="ECO:0007669"/>
    <property type="project" value="Ensembl"/>
</dbReference>
<dbReference type="GO" id="GO:0010718">
    <property type="term" value="P:positive regulation of epithelial to mesenchymal transition"/>
    <property type="evidence" value="ECO:0007669"/>
    <property type="project" value="Ensembl"/>
</dbReference>
<dbReference type="SMART" id="SM00082">
    <property type="entry name" value="LRRCT"/>
    <property type="match status" value="1"/>
</dbReference>
<evidence type="ECO:0000313" key="7">
    <source>
        <dbReference type="Proteomes" id="UP000694520"/>
    </source>
</evidence>
<dbReference type="GO" id="GO:0060054">
    <property type="term" value="P:positive regulation of epithelial cell proliferation involved in wound healing"/>
    <property type="evidence" value="ECO:0007669"/>
    <property type="project" value="Ensembl"/>
</dbReference>
<name>A0A8B9XLN1_BOSMU</name>
<dbReference type="InterPro" id="IPR001611">
    <property type="entry name" value="Leu-rich_rpt"/>
</dbReference>
<dbReference type="SUPFAM" id="SSF52058">
    <property type="entry name" value="L domain-like"/>
    <property type="match status" value="1"/>
</dbReference>
<feature type="domain" description="LRRCT" evidence="5">
    <location>
        <begin position="273"/>
        <end position="321"/>
    </location>
</feature>
<reference evidence="6" key="3">
    <citation type="submission" date="2025-09" db="UniProtKB">
        <authorList>
            <consortium name="Ensembl"/>
        </authorList>
    </citation>
    <scope>IDENTIFICATION</scope>
</reference>
<evidence type="ECO:0000313" key="6">
    <source>
        <dbReference type="Ensembl" id="ENSBGRP00000022958.1"/>
    </source>
</evidence>
<evidence type="ECO:0000256" key="4">
    <source>
        <dbReference type="SAM" id="SignalP"/>
    </source>
</evidence>
<dbReference type="GO" id="GO:0050873">
    <property type="term" value="P:brown fat cell differentiation"/>
    <property type="evidence" value="ECO:0007669"/>
    <property type="project" value="Ensembl"/>
</dbReference>